<sequence>MGLLRSYNASHELLSAVHGIQIKVPALHETWLLCIIGVGIYNIFHWNPGVIFAVSPHYIYNIFKKAGKDGWHSLGGIVLCIAGAEAMFADLGHFSQVSNRIAFTGFVYPCLVLAYMGEAAYLSQHKMDPRRSFYLTIPGKV</sequence>
<comment type="caution">
    <text evidence="1">The sequence shown here is derived from an EMBL/GenBank/DDBJ whole genome shotgun (WGS) entry which is preliminary data.</text>
</comment>
<dbReference type="EMBL" id="CM047739">
    <property type="protein sequence ID" value="KAJ0042006.1"/>
    <property type="molecule type" value="Genomic_DNA"/>
</dbReference>
<accession>A0ACC0YUB2</accession>
<keyword evidence="2" id="KW-1185">Reference proteome</keyword>
<organism evidence="1 2">
    <name type="scientific">Pistacia integerrima</name>
    <dbReference type="NCBI Taxonomy" id="434235"/>
    <lineage>
        <taxon>Eukaryota</taxon>
        <taxon>Viridiplantae</taxon>
        <taxon>Streptophyta</taxon>
        <taxon>Embryophyta</taxon>
        <taxon>Tracheophyta</taxon>
        <taxon>Spermatophyta</taxon>
        <taxon>Magnoliopsida</taxon>
        <taxon>eudicotyledons</taxon>
        <taxon>Gunneridae</taxon>
        <taxon>Pentapetalae</taxon>
        <taxon>rosids</taxon>
        <taxon>malvids</taxon>
        <taxon>Sapindales</taxon>
        <taxon>Anacardiaceae</taxon>
        <taxon>Pistacia</taxon>
    </lineage>
</organism>
<dbReference type="Proteomes" id="UP001163603">
    <property type="component" value="Chromosome 4"/>
</dbReference>
<gene>
    <name evidence="1" type="ORF">Pint_17742</name>
</gene>
<evidence type="ECO:0000313" key="2">
    <source>
        <dbReference type="Proteomes" id="UP001163603"/>
    </source>
</evidence>
<proteinExistence type="predicted"/>
<evidence type="ECO:0000313" key="1">
    <source>
        <dbReference type="EMBL" id="KAJ0042006.1"/>
    </source>
</evidence>
<name>A0ACC0YUB2_9ROSI</name>
<protein>
    <submittedName>
        <fullName evidence="1">Uncharacterized protein</fullName>
    </submittedName>
</protein>
<reference evidence="2" key="1">
    <citation type="journal article" date="2023" name="G3 (Bethesda)">
        <title>Genome assembly and association tests identify interacting loci associated with vigor, precocity, and sex in interspecific pistachio rootstocks.</title>
        <authorList>
            <person name="Palmer W."/>
            <person name="Jacygrad E."/>
            <person name="Sagayaradj S."/>
            <person name="Cavanaugh K."/>
            <person name="Han R."/>
            <person name="Bertier L."/>
            <person name="Beede B."/>
            <person name="Kafkas S."/>
            <person name="Golino D."/>
            <person name="Preece J."/>
            <person name="Michelmore R."/>
        </authorList>
    </citation>
    <scope>NUCLEOTIDE SEQUENCE [LARGE SCALE GENOMIC DNA]</scope>
</reference>